<feature type="compositionally biased region" description="Polar residues" evidence="1">
    <location>
        <begin position="412"/>
        <end position="430"/>
    </location>
</feature>
<evidence type="ECO:0000313" key="3">
    <source>
        <dbReference type="Proteomes" id="UP000706124"/>
    </source>
</evidence>
<evidence type="ECO:0000313" key="2">
    <source>
        <dbReference type="EMBL" id="KAG5931364.1"/>
    </source>
</evidence>
<feature type="compositionally biased region" description="Polar residues" evidence="1">
    <location>
        <begin position="47"/>
        <end position="71"/>
    </location>
</feature>
<dbReference type="OrthoDB" id="5234071at2759"/>
<organism evidence="2 3">
    <name type="scientific">Claviceps pazoutovae</name>
    <dbReference type="NCBI Taxonomy" id="1649127"/>
    <lineage>
        <taxon>Eukaryota</taxon>
        <taxon>Fungi</taxon>
        <taxon>Dikarya</taxon>
        <taxon>Ascomycota</taxon>
        <taxon>Pezizomycotina</taxon>
        <taxon>Sordariomycetes</taxon>
        <taxon>Hypocreomycetidae</taxon>
        <taxon>Hypocreales</taxon>
        <taxon>Clavicipitaceae</taxon>
        <taxon>Claviceps</taxon>
    </lineage>
</organism>
<feature type="compositionally biased region" description="Polar residues" evidence="1">
    <location>
        <begin position="664"/>
        <end position="677"/>
    </location>
</feature>
<dbReference type="AlphaFoldDB" id="A0A9P7SDV1"/>
<keyword evidence="3" id="KW-1185">Reference proteome</keyword>
<reference evidence="2 3" key="1">
    <citation type="journal article" date="2020" name="bioRxiv">
        <title>Whole genome comparisons of ergot fungi reveals the divergence and evolution of species within the genus Claviceps are the result of varying mechanisms driving genome evolution and host range expansion.</title>
        <authorList>
            <person name="Wyka S.A."/>
            <person name="Mondo S.J."/>
            <person name="Liu M."/>
            <person name="Dettman J."/>
            <person name="Nalam V."/>
            <person name="Broders K.D."/>
        </authorList>
    </citation>
    <scope>NUCLEOTIDE SEQUENCE [LARGE SCALE GENOMIC DNA]</scope>
    <source>
        <strain evidence="2 3">CCC 1485</strain>
    </source>
</reference>
<accession>A0A9P7SDV1</accession>
<feature type="region of interest" description="Disordered" evidence="1">
    <location>
        <begin position="109"/>
        <end position="290"/>
    </location>
</feature>
<feature type="region of interest" description="Disordered" evidence="1">
    <location>
        <begin position="661"/>
        <end position="715"/>
    </location>
</feature>
<feature type="compositionally biased region" description="Polar residues" evidence="1">
    <location>
        <begin position="444"/>
        <end position="456"/>
    </location>
</feature>
<name>A0A9P7SDV1_9HYPO</name>
<feature type="region of interest" description="Disordered" evidence="1">
    <location>
        <begin position="1"/>
        <end position="71"/>
    </location>
</feature>
<evidence type="ECO:0000256" key="1">
    <source>
        <dbReference type="SAM" id="MobiDB-lite"/>
    </source>
</evidence>
<feature type="region of interest" description="Disordered" evidence="1">
    <location>
        <begin position="365"/>
        <end position="488"/>
    </location>
</feature>
<protein>
    <submittedName>
        <fullName evidence="2">Uncharacterized protein</fullName>
    </submittedName>
</protein>
<proteinExistence type="predicted"/>
<comment type="caution">
    <text evidence="2">The sequence shown here is derived from an EMBL/GenBank/DDBJ whole genome shotgun (WGS) entry which is preliminary data.</text>
</comment>
<feature type="compositionally biased region" description="Basic and acidic residues" evidence="1">
    <location>
        <begin position="521"/>
        <end position="533"/>
    </location>
</feature>
<feature type="compositionally biased region" description="Basic and acidic residues" evidence="1">
    <location>
        <begin position="211"/>
        <end position="226"/>
    </location>
</feature>
<feature type="region of interest" description="Disordered" evidence="1">
    <location>
        <begin position="503"/>
        <end position="626"/>
    </location>
</feature>
<dbReference type="Proteomes" id="UP000706124">
    <property type="component" value="Unassembled WGS sequence"/>
</dbReference>
<sequence>MVSFFGLKLGSDRKKSQTKAQIKAQPETTQDWDHNDRSVTTDEGQKFAQNFSRPRFPSTTRPDTANSMRDNSNWRTVFKNRSMTASLVDLASPRRRQPSVGSLRCATSEMNLKSSTAHPATLSGGVNRQGMPDRPAPSNKAEWVNPLGVHYPQDPASSHPRTGHEPNATALAASPIPRANTDLAAPRRVPGNRSLSSSDWRDVSRNTNHTSVDHAHQSQSDDDHVIRNGYPSPPQSENNSERAFSPAHCAISDNAVSVNKRNPSSSLRKVEVPGESGLPEAHSSLHQTPQERNDALIIRTVPARRDTIAFHSPRGRSLTMEFECTQRSTMVHPPTEGFSGNFADFDFGESVTRKTSSAAAQVVEKSGLEKTVRQASVSSKVSREYSPKSTAHDAPGPELVYAAKEYEREQSKSPAPTQASEDQVANSSLIDQLPEPPRQAIRRPSTSSSGATSIHQKVSHGIRISPRHGFQSSRFNSETSSRAPPPRPLQRVASAMELDRKPELRAESPHGSPMDSGSSCVKEEKPTSRRWDKLPLSPFSRRPIEGGSTVSQSLPRGRLPESLQSPTGCAFNDEDGERLLPPWSDLGRSSPRRSAIPAPLTPSPARTTHSASPGAPTSPLAVAPRLPSPTFPSLAEFISTSDGTFGTSFNFDFDEHLSSPALGGSTSMARQPSTSAVGNARRAEVKKSLGAAPETLAPSPDKNDGGMECTSFLLE</sequence>
<dbReference type="EMBL" id="SRPO01000584">
    <property type="protein sequence ID" value="KAG5931364.1"/>
    <property type="molecule type" value="Genomic_DNA"/>
</dbReference>
<gene>
    <name evidence="2" type="ORF">E4U60_006156</name>
</gene>
<feature type="compositionally biased region" description="Basic and acidic residues" evidence="1">
    <location>
        <begin position="31"/>
        <end position="45"/>
    </location>
</feature>
<feature type="compositionally biased region" description="Polar residues" evidence="1">
    <location>
        <begin position="470"/>
        <end position="482"/>
    </location>
</feature>
<feature type="compositionally biased region" description="Polar residues" evidence="1">
    <location>
        <begin position="254"/>
        <end position="267"/>
    </location>
</feature>
<feature type="compositionally biased region" description="Polar residues" evidence="1">
    <location>
        <begin position="109"/>
        <end position="118"/>
    </location>
</feature>